<proteinExistence type="predicted"/>
<comment type="caution">
    <text evidence="1">The sequence shown here is derived from an EMBL/GenBank/DDBJ whole genome shotgun (WGS) entry which is preliminary data.</text>
</comment>
<dbReference type="InterPro" id="IPR021499">
    <property type="entry name" value="DUF3153"/>
</dbReference>
<accession>A0A0C1Y7M5</accession>
<reference evidence="1" key="3">
    <citation type="submission" date="2020-02" db="EMBL/GenBank/DDBJ databases">
        <authorList>
            <person name="Sarangi A.N."/>
            <person name="Ghosh S."/>
            <person name="Mukherjee M."/>
            <person name="Tripathy S."/>
        </authorList>
    </citation>
    <scope>NUCLEOTIDE SEQUENCE</scope>
    <source>
        <strain evidence="1">BDU141951</strain>
    </source>
</reference>
<organism evidence="1">
    <name type="scientific">Lyngbya confervoides BDU141951</name>
    <dbReference type="NCBI Taxonomy" id="1574623"/>
    <lineage>
        <taxon>Bacteria</taxon>
        <taxon>Bacillati</taxon>
        <taxon>Cyanobacteriota</taxon>
        <taxon>Cyanophyceae</taxon>
        <taxon>Oscillatoriophycideae</taxon>
        <taxon>Oscillatoriales</taxon>
        <taxon>Microcoleaceae</taxon>
        <taxon>Lyngbya</taxon>
    </lineage>
</organism>
<reference evidence="1" key="2">
    <citation type="journal article" date="2015" name="Genome Announc.">
        <title>Draft Genome Sequence of Filamentous Marine Cyanobacterium Lyngbya confervoides Strain BDU141951.</title>
        <authorList>
            <person name="Chandrababunaidu M.M."/>
            <person name="Sen D."/>
            <person name="Tripathy S."/>
        </authorList>
    </citation>
    <scope>NUCLEOTIDE SEQUENCE</scope>
    <source>
        <strain evidence="1">BDU141951</strain>
    </source>
</reference>
<gene>
    <name evidence="1" type="ORF">QQ91_022970</name>
</gene>
<dbReference type="EMBL" id="JTHE02000003">
    <property type="protein sequence ID" value="NEV69960.1"/>
    <property type="molecule type" value="Genomic_DNA"/>
</dbReference>
<reference evidence="1" key="1">
    <citation type="submission" date="2014-11" db="EMBL/GenBank/DDBJ databases">
        <authorList>
            <person name="Malar M.C."/>
            <person name="Sen D."/>
            <person name="Tripathy S."/>
        </authorList>
    </citation>
    <scope>NUCLEOTIDE SEQUENCE</scope>
    <source>
        <strain evidence="1">BDU141951</strain>
    </source>
</reference>
<protein>
    <submittedName>
        <fullName evidence="1">DUF3153 domain-containing protein</fullName>
    </submittedName>
</protein>
<dbReference type="Pfam" id="PF11353">
    <property type="entry name" value="DUF3153"/>
    <property type="match status" value="1"/>
</dbReference>
<evidence type="ECO:0000313" key="1">
    <source>
        <dbReference type="EMBL" id="NEV69960.1"/>
    </source>
</evidence>
<sequence>MPVTIAGLDRLMMRGFKLLGRLAIFGCLLLLTGCLQYDLNIQFDSQTHGQLVQQLHWRGAEVLTNPDWSQRLTELRDRTAAVDGTIRFVDEQTLTITIPFNNGAELEQKFNDFFNPETITSGLFNLPSGEAITAHLALRQNNWFGVIFNHVDIQFDLTSVPDLTATRLPLLQQQQLLIGNVMLTAPWVRLPTGELTAAEQWALVPGQVNTLTADFWVPSYIGIGAAAIALFVLIGYGLKYWLRLG</sequence>
<name>A0A0C1Y7M5_9CYAN</name>
<dbReference type="AlphaFoldDB" id="A0A0C1Y7M5"/>